<dbReference type="SUPFAM" id="SSF46785">
    <property type="entry name" value="Winged helix' DNA-binding domain"/>
    <property type="match status" value="1"/>
</dbReference>
<reference evidence="8" key="2">
    <citation type="submission" date="2014-06" db="EMBL/GenBank/DDBJ databases">
        <title>The complete genome of Blastobotrys (Arxula) adeninivorans LS3 - a yeast of biotechnological interest.</title>
        <authorList>
            <person name="Kunze G."/>
            <person name="Gaillardin C."/>
            <person name="Czernicka M."/>
            <person name="Durrens P."/>
            <person name="Martin T."/>
            <person name="Boer E."/>
            <person name="Gabaldon T."/>
            <person name="Cruz J."/>
            <person name="Talla E."/>
            <person name="Marck C."/>
            <person name="Goffeau A."/>
            <person name="Barbe V."/>
            <person name="Baret P."/>
            <person name="Baronian K."/>
            <person name="Beier S."/>
            <person name="Bleykasten C."/>
            <person name="Bode R."/>
            <person name="Casaregola S."/>
            <person name="Despons L."/>
            <person name="Fairhead C."/>
            <person name="Giersberg M."/>
            <person name="Gierski P."/>
            <person name="Hahnel U."/>
            <person name="Hartmann A."/>
            <person name="Jankowska D."/>
            <person name="Jubin C."/>
            <person name="Jung P."/>
            <person name="Lafontaine I."/>
            <person name="Leh-Louis V."/>
            <person name="Lemaire M."/>
            <person name="Marcet-Houben M."/>
            <person name="Mascher M."/>
            <person name="Morel G."/>
            <person name="Richard G.-F."/>
            <person name="Riechen J."/>
            <person name="Sacerdot C."/>
            <person name="Sarkar A."/>
            <person name="Savel G."/>
            <person name="Schacherer J."/>
            <person name="Sherman D."/>
            <person name="Straub M.-L."/>
            <person name="Stein N."/>
            <person name="Thierry A."/>
            <person name="Trautwein-Schult A."/>
            <person name="Westhof E."/>
            <person name="Worch S."/>
            <person name="Dujon B."/>
            <person name="Souciet J.-L."/>
            <person name="Wincker P."/>
            <person name="Scholz U."/>
            <person name="Neuveglise N."/>
        </authorList>
    </citation>
    <scope>NUCLEOTIDE SEQUENCE</scope>
    <source>
        <strain evidence="8">LS3</strain>
    </source>
</reference>
<feature type="compositionally biased region" description="Basic residues" evidence="6">
    <location>
        <begin position="20"/>
        <end position="36"/>
    </location>
</feature>
<dbReference type="InterPro" id="IPR036390">
    <property type="entry name" value="WH_DNA-bd_sf"/>
</dbReference>
<dbReference type="SUPFAM" id="SSF75632">
    <property type="entry name" value="Cullin homology domain"/>
    <property type="match status" value="1"/>
</dbReference>
<evidence type="ECO:0000256" key="3">
    <source>
        <dbReference type="ARBA" id="ARBA00022843"/>
    </source>
</evidence>
<dbReference type="SMART" id="SM00884">
    <property type="entry name" value="Cullin_Nedd8"/>
    <property type="match status" value="1"/>
</dbReference>
<dbReference type="AlphaFoldDB" id="A0A060TBE1"/>
<evidence type="ECO:0000256" key="1">
    <source>
        <dbReference type="ARBA" id="ARBA00006019"/>
    </source>
</evidence>
<dbReference type="Gene3D" id="3.30.230.130">
    <property type="entry name" value="Cullin, Chain C, Domain 2"/>
    <property type="match status" value="1"/>
</dbReference>
<dbReference type="Pfam" id="PF26557">
    <property type="entry name" value="Cullin_AB"/>
    <property type="match status" value="1"/>
</dbReference>
<dbReference type="GO" id="GO:0031625">
    <property type="term" value="F:ubiquitin protein ligase binding"/>
    <property type="evidence" value="ECO:0007669"/>
    <property type="project" value="InterPro"/>
</dbReference>
<dbReference type="PROSITE" id="PS50069">
    <property type="entry name" value="CULLIN_2"/>
    <property type="match status" value="1"/>
</dbReference>
<dbReference type="PANTHER" id="PTHR11932">
    <property type="entry name" value="CULLIN"/>
    <property type="match status" value="1"/>
</dbReference>
<dbReference type="InterPro" id="IPR036388">
    <property type="entry name" value="WH-like_DNA-bd_sf"/>
</dbReference>
<dbReference type="FunFam" id="1.20.1310.10:FF:000055">
    <property type="entry name" value="Cullin family protein"/>
    <property type="match status" value="1"/>
</dbReference>
<accession>A0A060TBE1</accession>
<reference evidence="8" key="1">
    <citation type="submission" date="2014-02" db="EMBL/GenBank/DDBJ databases">
        <authorList>
            <person name="Genoscope - CEA"/>
        </authorList>
    </citation>
    <scope>NUCLEOTIDE SEQUENCE</scope>
    <source>
        <strain evidence="8">LS3</strain>
    </source>
</reference>
<proteinExistence type="inferred from homology"/>
<protein>
    <submittedName>
        <fullName evidence="8">ARAD1D34496p</fullName>
    </submittedName>
</protein>
<gene>
    <name evidence="8" type="ORF">GNLVRS02_ARAD1D34496g</name>
</gene>
<keyword evidence="2" id="KW-1017">Isopeptide bond</keyword>
<evidence type="ECO:0000256" key="6">
    <source>
        <dbReference type="SAM" id="MobiDB-lite"/>
    </source>
</evidence>
<dbReference type="SMART" id="SM00182">
    <property type="entry name" value="CULLIN"/>
    <property type="match status" value="1"/>
</dbReference>
<keyword evidence="3" id="KW-0832">Ubl conjugation</keyword>
<dbReference type="SUPFAM" id="SSF74788">
    <property type="entry name" value="Cullin repeat-like"/>
    <property type="match status" value="1"/>
</dbReference>
<dbReference type="Pfam" id="PF00888">
    <property type="entry name" value="Cullin"/>
    <property type="match status" value="1"/>
</dbReference>
<comment type="similarity">
    <text evidence="1 4 5">Belongs to the cullin family.</text>
</comment>
<dbReference type="Gene3D" id="1.20.1310.10">
    <property type="entry name" value="Cullin Repeats"/>
    <property type="match status" value="2"/>
</dbReference>
<dbReference type="EMBL" id="HG937694">
    <property type="protein sequence ID" value="CDP38430.1"/>
    <property type="molecule type" value="Genomic_DNA"/>
</dbReference>
<evidence type="ECO:0000256" key="4">
    <source>
        <dbReference type="PROSITE-ProRule" id="PRU00330"/>
    </source>
</evidence>
<dbReference type="InterPro" id="IPR016159">
    <property type="entry name" value="Cullin_repeat-like_dom_sf"/>
</dbReference>
<feature type="domain" description="Cullin family profile" evidence="7">
    <location>
        <begin position="471"/>
        <end position="695"/>
    </location>
</feature>
<dbReference type="Pfam" id="PF10557">
    <property type="entry name" value="Cullin_Nedd8"/>
    <property type="match status" value="1"/>
</dbReference>
<feature type="compositionally biased region" description="Polar residues" evidence="6">
    <location>
        <begin position="76"/>
        <end position="87"/>
    </location>
</feature>
<evidence type="ECO:0000256" key="5">
    <source>
        <dbReference type="RuleBase" id="RU003829"/>
    </source>
</evidence>
<evidence type="ECO:0000259" key="7">
    <source>
        <dbReference type="PROSITE" id="PS50069"/>
    </source>
</evidence>
<dbReference type="InterPro" id="IPR059120">
    <property type="entry name" value="Cullin-like_AB"/>
</dbReference>
<evidence type="ECO:0000256" key="2">
    <source>
        <dbReference type="ARBA" id="ARBA00022499"/>
    </source>
</evidence>
<dbReference type="InterPro" id="IPR045093">
    <property type="entry name" value="Cullin"/>
</dbReference>
<name>A0A060TBE1_BLAAD</name>
<organism evidence="8">
    <name type="scientific">Blastobotrys adeninivorans</name>
    <name type="common">Yeast</name>
    <name type="synonym">Arxula adeninivorans</name>
    <dbReference type="NCBI Taxonomy" id="409370"/>
    <lineage>
        <taxon>Eukaryota</taxon>
        <taxon>Fungi</taxon>
        <taxon>Dikarya</taxon>
        <taxon>Ascomycota</taxon>
        <taxon>Saccharomycotina</taxon>
        <taxon>Dipodascomycetes</taxon>
        <taxon>Dipodascales</taxon>
        <taxon>Trichomonascaceae</taxon>
        <taxon>Blastobotrys</taxon>
    </lineage>
</organism>
<dbReference type="InterPro" id="IPR001373">
    <property type="entry name" value="Cullin_N"/>
</dbReference>
<feature type="region of interest" description="Disordered" evidence="6">
    <location>
        <begin position="1"/>
        <end position="91"/>
    </location>
</feature>
<dbReference type="GO" id="GO:0006511">
    <property type="term" value="P:ubiquitin-dependent protein catabolic process"/>
    <property type="evidence" value="ECO:0007669"/>
    <property type="project" value="InterPro"/>
</dbReference>
<dbReference type="Gene3D" id="1.10.10.10">
    <property type="entry name" value="Winged helix-like DNA-binding domain superfamily/Winged helix DNA-binding domain"/>
    <property type="match status" value="1"/>
</dbReference>
<dbReference type="InterPro" id="IPR016158">
    <property type="entry name" value="Cullin_homology"/>
</dbReference>
<dbReference type="InterPro" id="IPR019559">
    <property type="entry name" value="Cullin_neddylation_domain"/>
</dbReference>
<dbReference type="FunFam" id="1.10.10.10:FF:000014">
    <property type="entry name" value="Cullin 1"/>
    <property type="match status" value="1"/>
</dbReference>
<dbReference type="PhylomeDB" id="A0A060TBE1"/>
<evidence type="ECO:0000313" key="8">
    <source>
        <dbReference type="EMBL" id="CDP38430.1"/>
    </source>
</evidence>
<dbReference type="InterPro" id="IPR036317">
    <property type="entry name" value="Cullin_homology_sf"/>
</dbReference>
<sequence>MPGRSQKRNSSQEGGADSKRVKRQSSIKRLFQKQRSKPPTARPVPSTPGGGSSTSKTMVYTLENMPNFPGNDLNIGKQSAKSTSPNSPRIKLPVQNNVRKLVIRSPSTAATSSTEGEEAKRYYEETSARLKEAVAAILDGKPTNYPLEELYRGVETLCRSGKAPELWHTCLDQLTKQAYSTLQPKVLEAVSFADSSPDDFTSVFSQTWAEFEQQLILIRNVFFYLDRSYLLPVPKRRSIWSSGAYLFTRAVIQEPRIHDALYKCTEFYLRKIRSTEGEEGLSQLKALVGGCIHVDPENNEPVEFLIRTAGDISLINSTQQDASDIEQYATTLSWTIKREKALFSYLSLPDSACEKAVLAIERASLENSAHEKLMSNLGVLIAGHKFDLGSVIGTAFDHAGRMSDLCTAWGDNISRLVSTAIAGQDMVMVIIDHYQTHLDFLDKVFENNTKFADTLKSSFRKSLNARQTNTAVVEQMAKFADRVLRTSTYGADTPKTLKGLVGVFSYLDSKDIFSSFYQRDFAKRLIQNKSGSLDLEQEMLSLLKEECGPGFTQKFETMLRDLNTSSEIIKGFNESRGKSRISFNAHVLTLGSWPKYTDLKMNVPKEMNDITEKFKSFYLSQKSGRRLSWQHSLGHCVIKGRFPHGDKDIYATELQACVLLQFNNDKDGNGLTYDEIKQALGIDDESNQQLMRAVQSLFMGKAKLLIKDPHTKTVSSEDKLYINSDFKDKSSRIRVNQIRMRNDISEADQQRKEVLEEVTVDRHMEVQAAIVRIMKARKELKHTELIEEIISLTKDRGILNVPDIKKNIEILIEREFIDRSDANTYYYK</sequence>